<dbReference type="EMBL" id="KV454543">
    <property type="protein sequence ID" value="ODV65932.1"/>
    <property type="molecule type" value="Genomic_DNA"/>
</dbReference>
<dbReference type="GO" id="GO:0034473">
    <property type="term" value="P:U1 snRNA 3'-end processing"/>
    <property type="evidence" value="ECO:0007669"/>
    <property type="project" value="TreeGrafter"/>
</dbReference>
<dbReference type="AlphaFoldDB" id="A0A1E4RF89"/>
<comment type="similarity">
    <text evidence="3">Belongs to the RNase PH family.</text>
</comment>
<dbReference type="GO" id="GO:0034475">
    <property type="term" value="P:U4 snRNA 3'-end processing"/>
    <property type="evidence" value="ECO:0007669"/>
    <property type="project" value="TreeGrafter"/>
</dbReference>
<keyword evidence="5" id="KW-0698">rRNA processing</keyword>
<dbReference type="CDD" id="cd11358">
    <property type="entry name" value="RNase_PH"/>
    <property type="match status" value="1"/>
</dbReference>
<dbReference type="OrthoDB" id="45882at2759"/>
<evidence type="ECO:0000256" key="3">
    <source>
        <dbReference type="ARBA" id="ARBA00006678"/>
    </source>
</evidence>
<dbReference type="Proteomes" id="UP000095085">
    <property type="component" value="Unassembled WGS sequence"/>
</dbReference>
<name>A0A1E4RF89_9ASCO</name>
<keyword evidence="7" id="KW-0694">RNA-binding</keyword>
<dbReference type="STRING" id="984485.A0A1E4RF89"/>
<dbReference type="GO" id="GO:0035925">
    <property type="term" value="F:mRNA 3'-UTR AU-rich region binding"/>
    <property type="evidence" value="ECO:0007669"/>
    <property type="project" value="TreeGrafter"/>
</dbReference>
<evidence type="ECO:0000256" key="2">
    <source>
        <dbReference type="ARBA" id="ARBA00004604"/>
    </source>
</evidence>
<dbReference type="Pfam" id="PF01138">
    <property type="entry name" value="RNase_PH"/>
    <property type="match status" value="1"/>
</dbReference>
<dbReference type="GO" id="GO:0000176">
    <property type="term" value="C:nuclear exosome (RNase complex)"/>
    <property type="evidence" value="ECO:0007669"/>
    <property type="project" value="EnsemblFungi"/>
</dbReference>
<sequence length="340" mass="36933">MSEVQKSRQMAFPPSVLARIAPDVSLQRHLAIGLRPSLRNFTEFKSLEISQGNLNSLGENSVIGSAVAKNGDTSVFCGITLGIVETSGASPEYTSIYPVVEILRGRSGAPTDEEMITSQKIYESILHANIIPSESLKITPGYEIRDEENKTSSILYPDTPENISILEDIPSFSGNKKSYSFVLYAHLKVFSRSGPIFDLCYNTLLSALTNVTLPSIYIGDTSDKIKVPVRSRGNFGHLSGGDNLYIDSNKSLFHALKLQKNEMGYSSSFGVLDEIKPKTVVLADPEGDAEESCITSKINVITNKSGDSLKHVSICGGGANVSIDVLKESIRLAQLRSLHN</sequence>
<dbReference type="GO" id="GO:0000177">
    <property type="term" value="C:cytoplasmic exosome (RNase complex)"/>
    <property type="evidence" value="ECO:0007669"/>
    <property type="project" value="EnsemblFungi"/>
</dbReference>
<dbReference type="PANTHER" id="PTHR11097:SF9">
    <property type="entry name" value="EXOSOME COMPLEX COMPONENT RRP43"/>
    <property type="match status" value="1"/>
</dbReference>
<evidence type="ECO:0000259" key="10">
    <source>
        <dbReference type="Pfam" id="PF01138"/>
    </source>
</evidence>
<evidence type="ECO:0000256" key="1">
    <source>
        <dbReference type="ARBA" id="ARBA00004496"/>
    </source>
</evidence>
<dbReference type="GeneID" id="30993477"/>
<dbReference type="InterPro" id="IPR050590">
    <property type="entry name" value="Exosome_comp_Rrp42_subfam"/>
</dbReference>
<dbReference type="SUPFAM" id="SSF54211">
    <property type="entry name" value="Ribosomal protein S5 domain 2-like"/>
    <property type="match status" value="1"/>
</dbReference>
<dbReference type="GO" id="GO:0071035">
    <property type="term" value="P:nuclear polyadenylation-dependent rRNA catabolic process"/>
    <property type="evidence" value="ECO:0007669"/>
    <property type="project" value="EnsemblFungi"/>
</dbReference>
<dbReference type="InterPro" id="IPR020568">
    <property type="entry name" value="Ribosomal_Su5_D2-typ_SF"/>
</dbReference>
<evidence type="ECO:0000256" key="6">
    <source>
        <dbReference type="ARBA" id="ARBA00022835"/>
    </source>
</evidence>
<comment type="subcellular location">
    <subcellularLocation>
        <location evidence="1">Cytoplasm</location>
    </subcellularLocation>
    <subcellularLocation>
        <location evidence="2">Nucleus</location>
        <location evidence="2">Nucleolus</location>
    </subcellularLocation>
</comment>
<dbReference type="Gene3D" id="3.30.230.70">
    <property type="entry name" value="GHMP Kinase, N-terminal domain"/>
    <property type="match status" value="1"/>
</dbReference>
<dbReference type="GO" id="GO:0034476">
    <property type="term" value="P:U5 snRNA 3'-end processing"/>
    <property type="evidence" value="ECO:0007669"/>
    <property type="project" value="TreeGrafter"/>
</dbReference>
<dbReference type="GO" id="GO:0071038">
    <property type="term" value="P:TRAMP-dependent tRNA surveillance pathway"/>
    <property type="evidence" value="ECO:0007669"/>
    <property type="project" value="EnsemblFungi"/>
</dbReference>
<dbReference type="GO" id="GO:0005654">
    <property type="term" value="C:nucleoplasm"/>
    <property type="evidence" value="ECO:0007669"/>
    <property type="project" value="EnsemblFungi"/>
</dbReference>
<dbReference type="GO" id="GO:0006397">
    <property type="term" value="P:mRNA processing"/>
    <property type="evidence" value="ECO:0007669"/>
    <property type="project" value="EnsemblFungi"/>
</dbReference>
<dbReference type="GO" id="GO:0005730">
    <property type="term" value="C:nucleolus"/>
    <property type="evidence" value="ECO:0007669"/>
    <property type="project" value="UniProtKB-SubCell"/>
</dbReference>
<feature type="domain" description="Exoribonuclease phosphorolytic" evidence="10">
    <location>
        <begin position="44"/>
        <end position="214"/>
    </location>
</feature>
<gene>
    <name evidence="11" type="ORF">HYPBUDRAFT_112745</name>
</gene>
<dbReference type="GO" id="GO:0071028">
    <property type="term" value="P:nuclear mRNA surveillance"/>
    <property type="evidence" value="ECO:0007669"/>
    <property type="project" value="TreeGrafter"/>
</dbReference>
<keyword evidence="8" id="KW-0539">Nucleus</keyword>
<evidence type="ECO:0000256" key="8">
    <source>
        <dbReference type="ARBA" id="ARBA00023242"/>
    </source>
</evidence>
<keyword evidence="6" id="KW-0271">Exosome</keyword>
<evidence type="ECO:0000313" key="12">
    <source>
        <dbReference type="Proteomes" id="UP000095085"/>
    </source>
</evidence>
<dbReference type="PANTHER" id="PTHR11097">
    <property type="entry name" value="EXOSOME COMPLEX EXONUCLEASE RIBOSOMAL RNA PROCESSING PROTEIN"/>
    <property type="match status" value="1"/>
</dbReference>
<dbReference type="RefSeq" id="XP_020074999.1">
    <property type="nucleotide sequence ID" value="XM_020218927.1"/>
</dbReference>
<dbReference type="GO" id="GO:0000467">
    <property type="term" value="P:exonucleolytic trimming to generate mature 3'-end of 5.8S rRNA from tricistronic rRNA transcript (SSU-rRNA, 5.8S rRNA, LSU-rRNA)"/>
    <property type="evidence" value="ECO:0007669"/>
    <property type="project" value="EnsemblFungi"/>
</dbReference>
<evidence type="ECO:0000256" key="4">
    <source>
        <dbReference type="ARBA" id="ARBA00022490"/>
    </source>
</evidence>
<accession>A0A1E4RF89</accession>
<dbReference type="GO" id="GO:0016075">
    <property type="term" value="P:rRNA catabolic process"/>
    <property type="evidence" value="ECO:0007669"/>
    <property type="project" value="TreeGrafter"/>
</dbReference>
<dbReference type="InterPro" id="IPR001247">
    <property type="entry name" value="ExoRNase_PH_dom1"/>
</dbReference>
<evidence type="ECO:0000313" key="11">
    <source>
        <dbReference type="EMBL" id="ODV65932.1"/>
    </source>
</evidence>
<evidence type="ECO:0000256" key="7">
    <source>
        <dbReference type="ARBA" id="ARBA00022884"/>
    </source>
</evidence>
<dbReference type="InterPro" id="IPR027408">
    <property type="entry name" value="PNPase/RNase_PH_dom_sf"/>
</dbReference>
<keyword evidence="12" id="KW-1185">Reference proteome</keyword>
<proteinExistence type="inferred from homology"/>
<protein>
    <recommendedName>
        <fullName evidence="9">Ribosomal RNA-processing protein 43</fullName>
    </recommendedName>
</protein>
<keyword evidence="4" id="KW-0963">Cytoplasm</keyword>
<organism evidence="11 12">
    <name type="scientific">Hyphopichia burtonii NRRL Y-1933</name>
    <dbReference type="NCBI Taxonomy" id="984485"/>
    <lineage>
        <taxon>Eukaryota</taxon>
        <taxon>Fungi</taxon>
        <taxon>Dikarya</taxon>
        <taxon>Ascomycota</taxon>
        <taxon>Saccharomycotina</taxon>
        <taxon>Pichiomycetes</taxon>
        <taxon>Debaryomycetaceae</taxon>
        <taxon>Hyphopichia</taxon>
    </lineage>
</organism>
<dbReference type="GO" id="GO:0071042">
    <property type="term" value="P:nuclear polyadenylation-dependent mRNA catabolic process"/>
    <property type="evidence" value="ECO:0007669"/>
    <property type="project" value="EnsemblFungi"/>
</dbReference>
<evidence type="ECO:0000256" key="9">
    <source>
        <dbReference type="ARBA" id="ARBA00030617"/>
    </source>
</evidence>
<evidence type="ECO:0000256" key="5">
    <source>
        <dbReference type="ARBA" id="ARBA00022552"/>
    </source>
</evidence>
<reference evidence="12" key="1">
    <citation type="submission" date="2016-05" db="EMBL/GenBank/DDBJ databases">
        <title>Comparative genomics of biotechnologically important yeasts.</title>
        <authorList>
            <consortium name="DOE Joint Genome Institute"/>
            <person name="Riley R."/>
            <person name="Haridas S."/>
            <person name="Wolfe K.H."/>
            <person name="Lopes M.R."/>
            <person name="Hittinger C.T."/>
            <person name="Goker M."/>
            <person name="Salamov A."/>
            <person name="Wisecaver J."/>
            <person name="Long T.M."/>
            <person name="Aerts A.L."/>
            <person name="Barry K."/>
            <person name="Choi C."/>
            <person name="Clum A."/>
            <person name="Coughlan A.Y."/>
            <person name="Deshpande S."/>
            <person name="Douglass A.P."/>
            <person name="Hanson S.J."/>
            <person name="Klenk H.-P."/>
            <person name="Labutti K."/>
            <person name="Lapidus A."/>
            <person name="Lindquist E."/>
            <person name="Lipzen A."/>
            <person name="Meier-Kolthoff J.P."/>
            <person name="Ohm R.A."/>
            <person name="Otillar R.P."/>
            <person name="Pangilinan J."/>
            <person name="Peng Y."/>
            <person name="Rokas A."/>
            <person name="Rosa C.A."/>
            <person name="Scheuner C."/>
            <person name="Sibirny A.A."/>
            <person name="Slot J.C."/>
            <person name="Stielow J.B."/>
            <person name="Sun H."/>
            <person name="Kurtzman C.P."/>
            <person name="Blackwell M."/>
            <person name="Grigoriev I.V."/>
            <person name="Jeffries T.W."/>
        </authorList>
    </citation>
    <scope>NUCLEOTIDE SEQUENCE [LARGE SCALE GENOMIC DNA]</scope>
    <source>
        <strain evidence="12">NRRL Y-1933</strain>
    </source>
</reference>